<keyword evidence="5" id="KW-0677">Repeat</keyword>
<dbReference type="Pfam" id="PF00053">
    <property type="entry name" value="EGF_laminin"/>
    <property type="match status" value="2"/>
</dbReference>
<dbReference type="FunFam" id="2.10.25.10:FF:000090">
    <property type="entry name" value="laminin subunit alpha"/>
    <property type="match status" value="1"/>
</dbReference>
<evidence type="ECO:0000256" key="10">
    <source>
        <dbReference type="PROSITE-ProRule" id="PRU00460"/>
    </source>
</evidence>
<feature type="disulfide bond" evidence="10">
    <location>
        <begin position="163"/>
        <end position="172"/>
    </location>
</feature>
<dbReference type="PANTHER" id="PTHR10574:SF406">
    <property type="entry name" value="LAMININ SUBUNIT ALPHA 5"/>
    <property type="match status" value="1"/>
</dbReference>
<keyword evidence="8" id="KW-0325">Glycoprotein</keyword>
<keyword evidence="3" id="KW-0272">Extracellular matrix</keyword>
<dbReference type="PROSITE" id="PS50027">
    <property type="entry name" value="EGF_LAM_2"/>
    <property type="match status" value="1"/>
</dbReference>
<dbReference type="GO" id="GO:0005604">
    <property type="term" value="C:basement membrane"/>
    <property type="evidence" value="ECO:0007669"/>
    <property type="project" value="UniProtKB-SubCell"/>
</dbReference>
<evidence type="ECO:0000313" key="14">
    <source>
        <dbReference type="Proteomes" id="UP000479000"/>
    </source>
</evidence>
<dbReference type="GO" id="GO:0048731">
    <property type="term" value="P:system development"/>
    <property type="evidence" value="ECO:0007669"/>
    <property type="project" value="UniProtKB-ARBA"/>
</dbReference>
<proteinExistence type="predicted"/>
<dbReference type="AlphaFoldDB" id="A0A6H5GV30"/>
<protein>
    <recommendedName>
        <fullName evidence="15">Laminin EGF-like domain-containing protein</fullName>
    </recommendedName>
</protein>
<dbReference type="Pfam" id="PF21199">
    <property type="entry name" value="LAMININ_IV_B"/>
    <property type="match status" value="1"/>
</dbReference>
<reference evidence="13 14" key="1">
    <citation type="submission" date="2020-02" db="EMBL/GenBank/DDBJ databases">
        <authorList>
            <person name="Ferguson B K."/>
        </authorList>
    </citation>
    <scope>NUCLEOTIDE SEQUENCE [LARGE SCALE GENOMIC DNA]</scope>
</reference>
<dbReference type="InterPro" id="IPR013015">
    <property type="entry name" value="Laminin_IV_B"/>
</dbReference>
<comment type="caution">
    <text evidence="10">Lacks conserved residue(s) required for the propagation of feature annotation.</text>
</comment>
<evidence type="ECO:0000256" key="2">
    <source>
        <dbReference type="ARBA" id="ARBA00022525"/>
    </source>
</evidence>
<dbReference type="InterPro" id="IPR050440">
    <property type="entry name" value="Laminin/Netrin_ECM"/>
</dbReference>
<dbReference type="PANTHER" id="PTHR10574">
    <property type="entry name" value="NETRIN/LAMININ-RELATED"/>
    <property type="match status" value="1"/>
</dbReference>
<feature type="domain" description="Laminin IV type B" evidence="12">
    <location>
        <begin position="31"/>
        <end position="271"/>
    </location>
</feature>
<keyword evidence="9 10" id="KW-0424">Laminin EGF-like domain</keyword>
<feature type="domain" description="Laminin EGF-like" evidence="11">
    <location>
        <begin position="147"/>
        <end position="190"/>
    </location>
</feature>
<evidence type="ECO:0000259" key="12">
    <source>
        <dbReference type="PROSITE" id="PS51116"/>
    </source>
</evidence>
<gene>
    <name evidence="13" type="ORF">NTEN_LOCUS12939</name>
</gene>
<evidence type="ECO:0000256" key="7">
    <source>
        <dbReference type="ARBA" id="ARBA00023157"/>
    </source>
</evidence>
<evidence type="ECO:0000256" key="3">
    <source>
        <dbReference type="ARBA" id="ARBA00022530"/>
    </source>
</evidence>
<keyword evidence="14" id="KW-1185">Reference proteome</keyword>
<dbReference type="PRINTS" id="PR00011">
    <property type="entry name" value="EGFLAMININ"/>
</dbReference>
<dbReference type="Gene3D" id="2.10.25.10">
    <property type="entry name" value="Laminin"/>
    <property type="match status" value="2"/>
</dbReference>
<dbReference type="InterPro" id="IPR002049">
    <property type="entry name" value="LE_dom"/>
</dbReference>
<dbReference type="SMART" id="SM00180">
    <property type="entry name" value="EGF_Lam"/>
    <property type="match status" value="2"/>
</dbReference>
<accession>A0A6H5GV30</accession>
<keyword evidence="6" id="KW-0084">Basement membrane</keyword>
<evidence type="ECO:0008006" key="15">
    <source>
        <dbReference type="Google" id="ProtNLM"/>
    </source>
</evidence>
<keyword evidence="7 10" id="KW-1015">Disulfide bond</keyword>
<evidence type="ECO:0000256" key="6">
    <source>
        <dbReference type="ARBA" id="ARBA00022869"/>
    </source>
</evidence>
<evidence type="ECO:0000256" key="1">
    <source>
        <dbReference type="ARBA" id="ARBA00004302"/>
    </source>
</evidence>
<organism evidence="13 14">
    <name type="scientific">Nesidiocoris tenuis</name>
    <dbReference type="NCBI Taxonomy" id="355587"/>
    <lineage>
        <taxon>Eukaryota</taxon>
        <taxon>Metazoa</taxon>
        <taxon>Ecdysozoa</taxon>
        <taxon>Arthropoda</taxon>
        <taxon>Hexapoda</taxon>
        <taxon>Insecta</taxon>
        <taxon>Pterygota</taxon>
        <taxon>Neoptera</taxon>
        <taxon>Paraneoptera</taxon>
        <taxon>Hemiptera</taxon>
        <taxon>Heteroptera</taxon>
        <taxon>Panheteroptera</taxon>
        <taxon>Cimicomorpha</taxon>
        <taxon>Miridae</taxon>
        <taxon>Dicyphina</taxon>
        <taxon>Nesidiocoris</taxon>
    </lineage>
</organism>
<evidence type="ECO:0000259" key="11">
    <source>
        <dbReference type="PROSITE" id="PS50027"/>
    </source>
</evidence>
<evidence type="ECO:0000256" key="8">
    <source>
        <dbReference type="ARBA" id="ARBA00023180"/>
    </source>
</evidence>
<dbReference type="GO" id="GO:0009888">
    <property type="term" value="P:tissue development"/>
    <property type="evidence" value="ECO:0007669"/>
    <property type="project" value="TreeGrafter"/>
</dbReference>
<sequence>MDNNCDPASGQCKCFKNIGGRRCDTPDQGYYVKSLDLVYEAEDAKCTGVCMVDVHEFPKNRTPTWTGRGYMRVYDTSTLEFEIDDLPKSMNYQMIVRYDKNANVIRLDREVSSVKVTVVSANVRIKWLAGHVTNALKVPTDSTFLMAVSELGECNPTTGECPCKTNVEGRQCDQCKPGTKLIATGEGCKPCDCDLIGSRSTTCNEVEKTNEVIHSASEIRRTGTSGYGDKFDNLLKKIDDVNTTLINADENKKLLDVLNKEVDNLKPDSKT</sequence>
<dbReference type="GO" id="GO:0009887">
    <property type="term" value="P:animal organ morphogenesis"/>
    <property type="evidence" value="ECO:0007669"/>
    <property type="project" value="TreeGrafter"/>
</dbReference>
<evidence type="ECO:0000313" key="13">
    <source>
        <dbReference type="EMBL" id="CAB0007669.1"/>
    </source>
</evidence>
<dbReference type="EMBL" id="CADCXU010019165">
    <property type="protein sequence ID" value="CAB0007669.1"/>
    <property type="molecule type" value="Genomic_DNA"/>
</dbReference>
<comment type="subcellular location">
    <subcellularLocation>
        <location evidence="1">Secreted</location>
        <location evidence="1">Extracellular space</location>
        <location evidence="1">Extracellular matrix</location>
        <location evidence="1">Basement membrane</location>
    </subcellularLocation>
</comment>
<dbReference type="SUPFAM" id="SSF57196">
    <property type="entry name" value="EGF/Laminin"/>
    <property type="match status" value="2"/>
</dbReference>
<name>A0A6H5GV30_9HEMI</name>
<evidence type="ECO:0000256" key="5">
    <source>
        <dbReference type="ARBA" id="ARBA00022737"/>
    </source>
</evidence>
<dbReference type="PROSITE" id="PS51116">
    <property type="entry name" value="LAMININ_IVB"/>
    <property type="match status" value="1"/>
</dbReference>
<dbReference type="OrthoDB" id="5985440at2759"/>
<dbReference type="Proteomes" id="UP000479000">
    <property type="component" value="Unassembled WGS sequence"/>
</dbReference>
<keyword evidence="4" id="KW-0732">Signal</keyword>
<evidence type="ECO:0000256" key="9">
    <source>
        <dbReference type="ARBA" id="ARBA00023292"/>
    </source>
</evidence>
<evidence type="ECO:0000256" key="4">
    <source>
        <dbReference type="ARBA" id="ARBA00022729"/>
    </source>
</evidence>
<keyword evidence="2" id="KW-0964">Secreted</keyword>
<dbReference type="CDD" id="cd00055">
    <property type="entry name" value="EGF_Lam"/>
    <property type="match status" value="2"/>
</dbReference>